<dbReference type="InterPro" id="IPR002491">
    <property type="entry name" value="ABC_transptr_periplasmic_BD"/>
</dbReference>
<dbReference type="Gene3D" id="3.40.50.1980">
    <property type="entry name" value="Nitrogenase molybdenum iron protein domain"/>
    <property type="match status" value="2"/>
</dbReference>
<accession>A0A150IP28</accession>
<evidence type="ECO:0000313" key="3">
    <source>
        <dbReference type="Proteomes" id="UP000091929"/>
    </source>
</evidence>
<dbReference type="EMBL" id="LNGF01000056">
    <property type="protein sequence ID" value="KYC46612.1"/>
    <property type="molecule type" value="Genomic_DNA"/>
</dbReference>
<reference evidence="2 3" key="1">
    <citation type="journal article" date="2016" name="ISME J.">
        <title>Chasing the elusive Euryarchaeota class WSA2: genomes reveal a uniquely fastidious methyl-reducing methanogen.</title>
        <authorList>
            <person name="Nobu M.K."/>
            <person name="Narihiro T."/>
            <person name="Kuroda K."/>
            <person name="Mei R."/>
            <person name="Liu W.T."/>
        </authorList>
    </citation>
    <scope>NUCLEOTIDE SEQUENCE [LARGE SCALE GENOMIC DNA]</scope>
    <source>
        <strain evidence="2">B15fssc0709_Meth_Bin003</strain>
    </source>
</reference>
<sequence length="404" mass="44936">MIKNIRYLFVGLICFLILLSIGCASTQDAGSKNTGQFRNVTDSRGVTVKVPVEINRVVTISDGLVEEVMTVLGEQNKIVGLGSACIARDWSYTYDSVSGGQFIYTNGKHVAYYLNPKLKELPVIADDIVNYEGIASLKPDVVIMRVGDCTIWTNNVKDEIVTKTITTIEASGIPLIVLYSPNCYETPDMKKLSDEILIIGSVFGKEEKARNLSNFIEAQVNAISERTKNIPEDQRTEVLIFGLSPSARKQGGAGVVFGTDTLESFFIEKLANAKNAYQDKGYFKTLSTEQILALNPDTIVLATAAGYHPPKELYEAPYYQNLKSLDAIKNKRVTAFPWTPCNCAKRLEYPIDVMIIAMTAYPDKFSDIDLENWLISFYQGVYGVDKESSNAILSAQWMDWVKEK</sequence>
<dbReference type="InterPro" id="IPR050902">
    <property type="entry name" value="ABC_Transporter_SBP"/>
</dbReference>
<dbReference type="PATRIC" id="fig|1706437.3.peg.1794"/>
<proteinExistence type="predicted"/>
<dbReference type="SUPFAM" id="SSF53807">
    <property type="entry name" value="Helical backbone' metal receptor"/>
    <property type="match status" value="1"/>
</dbReference>
<protein>
    <submittedName>
        <fullName evidence="2">Periplasmic binding protein</fullName>
    </submittedName>
</protein>
<comment type="caution">
    <text evidence="2">The sequence shown here is derived from an EMBL/GenBank/DDBJ whole genome shotgun (WGS) entry which is preliminary data.</text>
</comment>
<dbReference type="PROSITE" id="PS50983">
    <property type="entry name" value="FE_B12_PBP"/>
    <property type="match status" value="1"/>
</dbReference>
<dbReference type="PANTHER" id="PTHR30535">
    <property type="entry name" value="VITAMIN B12-BINDING PROTEIN"/>
    <property type="match status" value="1"/>
</dbReference>
<dbReference type="Proteomes" id="UP000091929">
    <property type="component" value="Unassembled WGS sequence"/>
</dbReference>
<gene>
    <name evidence="2" type="ORF">APG11_01784</name>
</gene>
<dbReference type="AlphaFoldDB" id="A0A150IP28"/>
<name>A0A150IP28_9EURY</name>
<dbReference type="Pfam" id="PF01497">
    <property type="entry name" value="Peripla_BP_2"/>
    <property type="match status" value="1"/>
</dbReference>
<evidence type="ECO:0000259" key="1">
    <source>
        <dbReference type="PROSITE" id="PS50983"/>
    </source>
</evidence>
<dbReference type="PROSITE" id="PS51257">
    <property type="entry name" value="PROKAR_LIPOPROTEIN"/>
    <property type="match status" value="1"/>
</dbReference>
<evidence type="ECO:0000313" key="2">
    <source>
        <dbReference type="EMBL" id="KYC46612.1"/>
    </source>
</evidence>
<organism evidence="2 3">
    <name type="scientific">Candidatus Methanofastidiosum methylothiophilum</name>
    <dbReference type="NCBI Taxonomy" id="1705564"/>
    <lineage>
        <taxon>Archaea</taxon>
        <taxon>Methanobacteriati</taxon>
        <taxon>Methanobacteriota</taxon>
        <taxon>Stenosarchaea group</taxon>
        <taxon>Candidatus Methanofastidiosia</taxon>
        <taxon>Candidatus Methanofastidiosales</taxon>
        <taxon>Candidatus Methanofastidiosaceae</taxon>
        <taxon>Candidatus Methanofastidiosum</taxon>
    </lineage>
</organism>
<dbReference type="PANTHER" id="PTHR30535:SF34">
    <property type="entry name" value="MOLYBDATE-BINDING PROTEIN MOLA"/>
    <property type="match status" value="1"/>
</dbReference>
<feature type="domain" description="Fe/B12 periplasmic-binding" evidence="1">
    <location>
        <begin position="56"/>
        <end position="364"/>
    </location>
</feature>